<feature type="compositionally biased region" description="Low complexity" evidence="1">
    <location>
        <begin position="450"/>
        <end position="461"/>
    </location>
</feature>
<sequence length="579" mass="61602">MWKLLRNLLLTALLLVGGAKLALWAAAYQQAGVMAQLLQPWGTLNWSSASGRLNGSIRLTGVRFVPKAPLPTAPIDAAAVVVQTPGPFWLLRRAVMRDVSPPEELAVSLEQSRVPFLHGADGKGVAEWIGDVSLLPFEAMGCGSVTRMSEADFKTMGVTYRLPTFTVDYRYDSNARSLVMGLSGTNEAFGSVRIKADLSEFSPQIATNKTARDAVRIGAITLRYQDHGYLAKRNQFCAGRRGDSNESFIEAHIGAVQDFLKERHVVPAEGVIELYRALLVHGGSVELLSLPNVEVAPAQYARYDPEEVLRWLNLTLRHNDAPPVLFKLFFLATEPTEALAGIDKALMHDPLAEPAPEPEKPPPAEPPVTPPPATTSPLSPVTTATAAVTPPPPVAPATPARPPVAPATAPRPPTVTTVTAPPASSTASTATTTPPPVTSPRPTATPPRPAATASATQTAPTLRVTAPREDPRVAGRSSAPPPPPGSTAALVWQGAGIDRLPTDLDPVEKPYTVIAYANAGQYAGAFVTLITSGGKEIEGRITSVDDEGIALSVQKGGGQARFFVERSRILEIRLLRKRA</sequence>
<gene>
    <name evidence="2" type="ORF">N4264_01810</name>
</gene>
<evidence type="ECO:0000256" key="1">
    <source>
        <dbReference type="SAM" id="MobiDB-lite"/>
    </source>
</evidence>
<dbReference type="Proteomes" id="UP001064632">
    <property type="component" value="Chromosome"/>
</dbReference>
<feature type="compositionally biased region" description="Pro residues" evidence="1">
    <location>
        <begin position="363"/>
        <end position="374"/>
    </location>
</feature>
<feature type="compositionally biased region" description="Pro residues" evidence="1">
    <location>
        <begin position="389"/>
        <end position="413"/>
    </location>
</feature>
<keyword evidence="3" id="KW-1185">Reference proteome</keyword>
<feature type="compositionally biased region" description="Low complexity" evidence="1">
    <location>
        <begin position="375"/>
        <end position="388"/>
    </location>
</feature>
<accession>A0ABY6BF27</accession>
<feature type="compositionally biased region" description="Low complexity" evidence="1">
    <location>
        <begin position="414"/>
        <end position="432"/>
    </location>
</feature>
<feature type="region of interest" description="Disordered" evidence="1">
    <location>
        <begin position="350"/>
        <end position="488"/>
    </location>
</feature>
<reference evidence="2" key="1">
    <citation type="submission" date="2022-09" db="EMBL/GenBank/DDBJ databases">
        <title>Tahibacter sp. nov., isolated from a fresh water.</title>
        <authorList>
            <person name="Baek J.H."/>
            <person name="Lee J.K."/>
            <person name="Kim J.M."/>
            <person name="Jeon C.O."/>
        </authorList>
    </citation>
    <scope>NUCLEOTIDE SEQUENCE</scope>
    <source>
        <strain evidence="2">W38</strain>
    </source>
</reference>
<evidence type="ECO:0000313" key="2">
    <source>
        <dbReference type="EMBL" id="UXI68415.1"/>
    </source>
</evidence>
<evidence type="ECO:0000313" key="3">
    <source>
        <dbReference type="Proteomes" id="UP001064632"/>
    </source>
</evidence>
<feature type="compositionally biased region" description="Basic and acidic residues" evidence="1">
    <location>
        <begin position="350"/>
        <end position="362"/>
    </location>
</feature>
<protein>
    <submittedName>
        <fullName evidence="2">Uncharacterized protein</fullName>
    </submittedName>
</protein>
<organism evidence="2 3">
    <name type="scientific">Tahibacter amnicola</name>
    <dbReference type="NCBI Taxonomy" id="2976241"/>
    <lineage>
        <taxon>Bacteria</taxon>
        <taxon>Pseudomonadati</taxon>
        <taxon>Pseudomonadota</taxon>
        <taxon>Gammaproteobacteria</taxon>
        <taxon>Lysobacterales</taxon>
        <taxon>Rhodanobacteraceae</taxon>
        <taxon>Tahibacter</taxon>
    </lineage>
</organism>
<dbReference type="EMBL" id="CP104694">
    <property type="protein sequence ID" value="UXI68415.1"/>
    <property type="molecule type" value="Genomic_DNA"/>
</dbReference>
<name>A0ABY6BF27_9GAMM</name>
<proteinExistence type="predicted"/>
<dbReference type="RefSeq" id="WP_261695375.1">
    <property type="nucleotide sequence ID" value="NZ_CP104694.1"/>
</dbReference>
<feature type="compositionally biased region" description="Pro residues" evidence="1">
    <location>
        <begin position="433"/>
        <end position="449"/>
    </location>
</feature>